<evidence type="ECO:0000256" key="1">
    <source>
        <dbReference type="SAM" id="Phobius"/>
    </source>
</evidence>
<dbReference type="Proteomes" id="UP000002195">
    <property type="component" value="Unassembled WGS sequence"/>
</dbReference>
<dbReference type="InParanoid" id="Q551Z9"/>
<dbReference type="VEuPathDB" id="AmoebaDB:DDB_G0276173"/>
<keyword evidence="1" id="KW-0472">Membrane</keyword>
<dbReference type="dictyBase" id="DDB_G0276173"/>
<keyword evidence="3" id="KW-1185">Reference proteome</keyword>
<feature type="transmembrane region" description="Helical" evidence="1">
    <location>
        <begin position="76"/>
        <end position="99"/>
    </location>
</feature>
<keyword evidence="1" id="KW-0812">Transmembrane</keyword>
<dbReference type="HOGENOM" id="CLU_1952864_0_0_1"/>
<dbReference type="AlphaFoldDB" id="Q551Z9"/>
<dbReference type="EMBL" id="AAFI02000014">
    <property type="protein sequence ID" value="EAL69386.1"/>
    <property type="molecule type" value="Genomic_DNA"/>
</dbReference>
<dbReference type="GeneID" id="8620376"/>
<reference evidence="2 3" key="1">
    <citation type="journal article" date="2005" name="Nature">
        <title>The genome of the social amoeba Dictyostelium discoideum.</title>
        <authorList>
            <consortium name="The Dictyostelium discoideum Sequencing Consortium"/>
            <person name="Eichinger L."/>
            <person name="Pachebat J.A."/>
            <person name="Glockner G."/>
            <person name="Rajandream M.A."/>
            <person name="Sucgang R."/>
            <person name="Berriman M."/>
            <person name="Song J."/>
            <person name="Olsen R."/>
            <person name="Szafranski K."/>
            <person name="Xu Q."/>
            <person name="Tunggal B."/>
            <person name="Kummerfeld S."/>
            <person name="Madera M."/>
            <person name="Konfortov B.A."/>
            <person name="Rivero F."/>
            <person name="Bankier A.T."/>
            <person name="Lehmann R."/>
            <person name="Hamlin N."/>
            <person name="Davies R."/>
            <person name="Gaudet P."/>
            <person name="Fey P."/>
            <person name="Pilcher K."/>
            <person name="Chen G."/>
            <person name="Saunders D."/>
            <person name="Sodergren E."/>
            <person name="Davis P."/>
            <person name="Kerhornou A."/>
            <person name="Nie X."/>
            <person name="Hall N."/>
            <person name="Anjard C."/>
            <person name="Hemphill L."/>
            <person name="Bason N."/>
            <person name="Farbrother P."/>
            <person name="Desany B."/>
            <person name="Just E."/>
            <person name="Morio T."/>
            <person name="Rost R."/>
            <person name="Churcher C."/>
            <person name="Cooper J."/>
            <person name="Haydock S."/>
            <person name="van Driessche N."/>
            <person name="Cronin A."/>
            <person name="Goodhead I."/>
            <person name="Muzny D."/>
            <person name="Mourier T."/>
            <person name="Pain A."/>
            <person name="Lu M."/>
            <person name="Harper D."/>
            <person name="Lindsay R."/>
            <person name="Hauser H."/>
            <person name="James K."/>
            <person name="Quiles M."/>
            <person name="Madan Babu M."/>
            <person name="Saito T."/>
            <person name="Buchrieser C."/>
            <person name="Wardroper A."/>
            <person name="Felder M."/>
            <person name="Thangavelu M."/>
            <person name="Johnson D."/>
            <person name="Knights A."/>
            <person name="Loulseged H."/>
            <person name="Mungall K."/>
            <person name="Oliver K."/>
            <person name="Price C."/>
            <person name="Quail M.A."/>
            <person name="Urushihara H."/>
            <person name="Hernandez J."/>
            <person name="Rabbinowitsch E."/>
            <person name="Steffen D."/>
            <person name="Sanders M."/>
            <person name="Ma J."/>
            <person name="Kohara Y."/>
            <person name="Sharp S."/>
            <person name="Simmonds M."/>
            <person name="Spiegler S."/>
            <person name="Tivey A."/>
            <person name="Sugano S."/>
            <person name="White B."/>
            <person name="Walker D."/>
            <person name="Woodward J."/>
            <person name="Winckler T."/>
            <person name="Tanaka Y."/>
            <person name="Shaulsky G."/>
            <person name="Schleicher M."/>
            <person name="Weinstock G."/>
            <person name="Rosenthal A."/>
            <person name="Cox E.C."/>
            <person name="Chisholm R.L."/>
            <person name="Gibbs R."/>
            <person name="Loomis W.F."/>
            <person name="Platzer M."/>
            <person name="Kay R.R."/>
            <person name="Williams J."/>
            <person name="Dear P.H."/>
            <person name="Noegel A.A."/>
            <person name="Barrell B."/>
            <person name="Kuspa A."/>
        </authorList>
    </citation>
    <scope>NUCLEOTIDE SEQUENCE [LARGE SCALE GENOMIC DNA]</scope>
    <source>
        <strain evidence="2 3">AX4</strain>
    </source>
</reference>
<organism evidence="2 3">
    <name type="scientific">Dictyostelium discoideum</name>
    <name type="common">Social amoeba</name>
    <dbReference type="NCBI Taxonomy" id="44689"/>
    <lineage>
        <taxon>Eukaryota</taxon>
        <taxon>Amoebozoa</taxon>
        <taxon>Evosea</taxon>
        <taxon>Eumycetozoa</taxon>
        <taxon>Dictyostelia</taxon>
        <taxon>Dictyosteliales</taxon>
        <taxon>Dictyosteliaceae</taxon>
        <taxon>Dictyostelium</taxon>
    </lineage>
</organism>
<keyword evidence="1" id="KW-1133">Transmembrane helix</keyword>
<accession>Q551Z9</accession>
<name>Q551Z9_DICDI</name>
<gene>
    <name evidence="2" type="ORF">DDB_G0276173</name>
</gene>
<proteinExistence type="predicted"/>
<dbReference type="RefSeq" id="XP_643329.1">
    <property type="nucleotide sequence ID" value="XM_638237.1"/>
</dbReference>
<evidence type="ECO:0000313" key="3">
    <source>
        <dbReference type="Proteomes" id="UP000002195"/>
    </source>
</evidence>
<protein>
    <recommendedName>
        <fullName evidence="4">Transmembrane protein</fullName>
    </recommendedName>
</protein>
<sequence length="129" mass="15265">MKKIKGHDERIDLMIRRMINMLIQDLKKQIKQVETKVYVISFRDIQIFHNTYIPYVVALMIGLNLTITSINQPFNLTILFTILHLYHYVLCIFIICFTVPSLEVSYKIIQTQIFPYKDNLGSLILIFLI</sequence>
<dbReference type="KEGG" id="ddi:DDB_G0276173"/>
<feature type="transmembrane region" description="Helical" evidence="1">
    <location>
        <begin position="52"/>
        <end position="70"/>
    </location>
</feature>
<comment type="caution">
    <text evidence="2">The sequence shown here is derived from an EMBL/GenBank/DDBJ whole genome shotgun (WGS) entry which is preliminary data.</text>
</comment>
<dbReference type="PaxDb" id="44689-DDB0203488"/>
<evidence type="ECO:0000313" key="2">
    <source>
        <dbReference type="EMBL" id="EAL69386.1"/>
    </source>
</evidence>
<evidence type="ECO:0008006" key="4">
    <source>
        <dbReference type="Google" id="ProtNLM"/>
    </source>
</evidence>